<dbReference type="PROSITE" id="PS51186">
    <property type="entry name" value="GNAT"/>
    <property type="match status" value="1"/>
</dbReference>
<comment type="caution">
    <text evidence="2">The sequence shown here is derived from an EMBL/GenBank/DDBJ whole genome shotgun (WGS) entry which is preliminary data.</text>
</comment>
<protein>
    <submittedName>
        <fullName evidence="2">N-acetyltransferase</fullName>
    </submittedName>
</protein>
<dbReference type="Gene3D" id="3.40.630.30">
    <property type="match status" value="1"/>
</dbReference>
<accession>A0A3R9E989</accession>
<evidence type="ECO:0000313" key="2">
    <source>
        <dbReference type="EMBL" id="RSD28837.1"/>
    </source>
</evidence>
<dbReference type="OrthoDB" id="9798081at2"/>
<dbReference type="EMBL" id="RSFW01000006">
    <property type="protein sequence ID" value="RSD28837.1"/>
    <property type="molecule type" value="Genomic_DNA"/>
</dbReference>
<dbReference type="PANTHER" id="PTHR43792:SF1">
    <property type="entry name" value="N-ACETYLTRANSFERASE DOMAIN-CONTAINING PROTEIN"/>
    <property type="match status" value="1"/>
</dbReference>
<dbReference type="InterPro" id="IPR051531">
    <property type="entry name" value="N-acetyltransferase"/>
</dbReference>
<organism evidence="2 3">
    <name type="scientific">Mesobacillus subterraneus</name>
    <dbReference type="NCBI Taxonomy" id="285983"/>
    <lineage>
        <taxon>Bacteria</taxon>
        <taxon>Bacillati</taxon>
        <taxon>Bacillota</taxon>
        <taxon>Bacilli</taxon>
        <taxon>Bacillales</taxon>
        <taxon>Bacillaceae</taxon>
        <taxon>Mesobacillus</taxon>
    </lineage>
</organism>
<name>A0A3R9E989_9BACI</name>
<proteinExistence type="predicted"/>
<feature type="domain" description="N-acetyltransferase" evidence="1">
    <location>
        <begin position="7"/>
        <end position="161"/>
    </location>
</feature>
<keyword evidence="2" id="KW-0808">Transferase</keyword>
<dbReference type="SUPFAM" id="SSF55729">
    <property type="entry name" value="Acyl-CoA N-acyltransferases (Nat)"/>
    <property type="match status" value="1"/>
</dbReference>
<gene>
    <name evidence="2" type="ORF">EJA10_04510</name>
</gene>
<dbReference type="AlphaFoldDB" id="A0A3R9E989"/>
<dbReference type="Pfam" id="PF13302">
    <property type="entry name" value="Acetyltransf_3"/>
    <property type="match status" value="1"/>
</dbReference>
<reference evidence="3" key="1">
    <citation type="submission" date="2018-12" db="EMBL/GenBank/DDBJ databases">
        <title>Bacillus chawlae sp. nov., Bacillus glennii sp. nov., and Bacillus saganii sp. nov. Isolated from the Vehicle Assembly Building at Kennedy Space Center where the Viking Spacecraft were Assembled.</title>
        <authorList>
            <person name="Seuylemezian A."/>
            <person name="Vaishampayan P."/>
        </authorList>
    </citation>
    <scope>NUCLEOTIDE SEQUENCE [LARGE SCALE GENOMIC DNA]</scope>
    <source>
        <strain evidence="3">DSM 13966</strain>
    </source>
</reference>
<sequence>MLRTERLVLSRLTKSDFNDVKKLYMDQEVRKYLGGVIEERVLLAAGEALLLEEGSHFWIVKEKESEEFIGMVSITNHHDGEWKEISYQLLPEWWGLGYGTECVNAIIKYAFEELKLPRVIAETQTANTASCRLLEKVGMQREKTLIRFNAEQAIYYRPAGES</sequence>
<evidence type="ECO:0000313" key="3">
    <source>
        <dbReference type="Proteomes" id="UP000279911"/>
    </source>
</evidence>
<dbReference type="InterPro" id="IPR000182">
    <property type="entry name" value="GNAT_dom"/>
</dbReference>
<dbReference type="GO" id="GO:0016747">
    <property type="term" value="F:acyltransferase activity, transferring groups other than amino-acyl groups"/>
    <property type="evidence" value="ECO:0007669"/>
    <property type="project" value="InterPro"/>
</dbReference>
<evidence type="ECO:0000259" key="1">
    <source>
        <dbReference type="PROSITE" id="PS51186"/>
    </source>
</evidence>
<dbReference type="Proteomes" id="UP000279911">
    <property type="component" value="Unassembled WGS sequence"/>
</dbReference>
<dbReference type="PANTHER" id="PTHR43792">
    <property type="entry name" value="GNAT FAMILY, PUTATIVE (AFU_ORTHOLOGUE AFUA_3G00765)-RELATED-RELATED"/>
    <property type="match status" value="1"/>
</dbReference>
<dbReference type="InterPro" id="IPR016181">
    <property type="entry name" value="Acyl_CoA_acyltransferase"/>
</dbReference>